<comment type="similarity">
    <text evidence="2">Belongs to the DoxX family.</text>
</comment>
<keyword evidence="5 7" id="KW-1133">Transmembrane helix</keyword>
<sequence length="149" mass="16243">MKFPYLTTDNSKTTIIIRMIVGAVFLSEGIQKFLFPELRGAGRFEKIGFPEPDMLGTLVGSFEIACGILVITGLLTRLANIPLAVIMLVAFATTKSEVYANEGFWELLHGSRTDWSMLLGSIFLLIKGGGRWSVDKAVTTTRNTNGAPA</sequence>
<accession>A0A2S1QXY4</accession>
<keyword evidence="3" id="KW-1003">Cell membrane</keyword>
<dbReference type="Proteomes" id="UP000244929">
    <property type="component" value="Chromosome"/>
</dbReference>
<evidence type="ECO:0000313" key="9">
    <source>
        <dbReference type="Proteomes" id="UP000244929"/>
    </source>
</evidence>
<dbReference type="OrthoDB" id="9813193at2"/>
<dbReference type="KEGG" id="falb:HYN59_08720"/>
<evidence type="ECO:0000256" key="1">
    <source>
        <dbReference type="ARBA" id="ARBA00004651"/>
    </source>
</evidence>
<keyword evidence="6 7" id="KW-0472">Membrane</keyword>
<feature type="transmembrane region" description="Helical" evidence="7">
    <location>
        <begin position="55"/>
        <end position="75"/>
    </location>
</feature>
<dbReference type="EMBL" id="CP029186">
    <property type="protein sequence ID" value="AWH85199.1"/>
    <property type="molecule type" value="Genomic_DNA"/>
</dbReference>
<evidence type="ECO:0000256" key="4">
    <source>
        <dbReference type="ARBA" id="ARBA00022692"/>
    </source>
</evidence>
<feature type="transmembrane region" description="Helical" evidence="7">
    <location>
        <begin position="81"/>
        <end position="100"/>
    </location>
</feature>
<proteinExistence type="inferred from homology"/>
<dbReference type="Pfam" id="PF07681">
    <property type="entry name" value="DoxX"/>
    <property type="match status" value="1"/>
</dbReference>
<keyword evidence="9" id="KW-1185">Reference proteome</keyword>
<protein>
    <submittedName>
        <fullName evidence="8">DoxX family protein</fullName>
    </submittedName>
</protein>
<dbReference type="AlphaFoldDB" id="A0A2S1QXY4"/>
<evidence type="ECO:0000256" key="7">
    <source>
        <dbReference type="SAM" id="Phobius"/>
    </source>
</evidence>
<dbReference type="GO" id="GO:0005886">
    <property type="term" value="C:plasma membrane"/>
    <property type="evidence" value="ECO:0007669"/>
    <property type="project" value="UniProtKB-SubCell"/>
</dbReference>
<evidence type="ECO:0000256" key="6">
    <source>
        <dbReference type="ARBA" id="ARBA00023136"/>
    </source>
</evidence>
<dbReference type="RefSeq" id="WP_108777903.1">
    <property type="nucleotide sequence ID" value="NZ_CP029186.1"/>
</dbReference>
<reference evidence="8 9" key="1">
    <citation type="submission" date="2018-04" db="EMBL/GenBank/DDBJ databases">
        <title>Genome sequencing of Flavobacterium sp. HYN0059.</title>
        <authorList>
            <person name="Yi H."/>
            <person name="Baek C."/>
        </authorList>
    </citation>
    <scope>NUCLEOTIDE SEQUENCE [LARGE SCALE GENOMIC DNA]</scope>
    <source>
        <strain evidence="8 9">HYN0059</strain>
    </source>
</reference>
<dbReference type="PANTHER" id="PTHR33452">
    <property type="entry name" value="OXIDOREDUCTASE CATD-RELATED"/>
    <property type="match status" value="1"/>
</dbReference>
<dbReference type="PANTHER" id="PTHR33452:SF1">
    <property type="entry name" value="INNER MEMBRANE PROTEIN YPHA-RELATED"/>
    <property type="match status" value="1"/>
</dbReference>
<organism evidence="8 9">
    <name type="scientific">Flavobacterium album</name>
    <dbReference type="NCBI Taxonomy" id="2175091"/>
    <lineage>
        <taxon>Bacteria</taxon>
        <taxon>Pseudomonadati</taxon>
        <taxon>Bacteroidota</taxon>
        <taxon>Flavobacteriia</taxon>
        <taxon>Flavobacteriales</taxon>
        <taxon>Flavobacteriaceae</taxon>
        <taxon>Flavobacterium</taxon>
    </lineage>
</organism>
<evidence type="ECO:0000313" key="8">
    <source>
        <dbReference type="EMBL" id="AWH85199.1"/>
    </source>
</evidence>
<comment type="subcellular location">
    <subcellularLocation>
        <location evidence="1">Cell membrane</location>
        <topology evidence="1">Multi-pass membrane protein</topology>
    </subcellularLocation>
</comment>
<evidence type="ECO:0000256" key="3">
    <source>
        <dbReference type="ARBA" id="ARBA00022475"/>
    </source>
</evidence>
<gene>
    <name evidence="8" type="ORF">HYN59_08720</name>
</gene>
<evidence type="ECO:0000256" key="5">
    <source>
        <dbReference type="ARBA" id="ARBA00022989"/>
    </source>
</evidence>
<keyword evidence="4 7" id="KW-0812">Transmembrane</keyword>
<dbReference type="InterPro" id="IPR051907">
    <property type="entry name" value="DoxX-like_oxidoreductase"/>
</dbReference>
<name>A0A2S1QXY4_9FLAO</name>
<evidence type="ECO:0000256" key="2">
    <source>
        <dbReference type="ARBA" id="ARBA00006679"/>
    </source>
</evidence>
<dbReference type="InterPro" id="IPR032808">
    <property type="entry name" value="DoxX"/>
</dbReference>